<dbReference type="RefSeq" id="WP_011129203.1">
    <property type="nucleotide sequence ID" value="NC_005070.1"/>
</dbReference>
<feature type="compositionally biased region" description="Low complexity" evidence="1">
    <location>
        <begin position="77"/>
        <end position="88"/>
    </location>
</feature>
<feature type="region of interest" description="Disordered" evidence="1">
    <location>
        <begin position="54"/>
        <end position="92"/>
    </location>
</feature>
<name>Q7U3S9_PARMW</name>
<reference evidence="2 3" key="1">
    <citation type="journal article" date="2003" name="Nature">
        <title>The genome of a motile marine Synechococcus.</title>
        <authorList>
            <person name="Palenik B."/>
            <person name="Brahamsha B."/>
            <person name="Larimer F."/>
            <person name="Land M."/>
            <person name="Hauser L."/>
            <person name="Chain P."/>
            <person name="Lamerdin J."/>
            <person name="Regala W."/>
            <person name="Allen E.A."/>
            <person name="McCarren J."/>
            <person name="Paulsen I."/>
            <person name="Dufresne A."/>
            <person name="Partensky F."/>
            <person name="Webb E."/>
            <person name="Waterbury J."/>
        </authorList>
    </citation>
    <scope>NUCLEOTIDE SEQUENCE [LARGE SCALE GENOMIC DNA]</scope>
    <source>
        <strain evidence="2 3">WH8102</strain>
    </source>
</reference>
<dbReference type="AlphaFoldDB" id="Q7U3S9"/>
<dbReference type="eggNOG" id="ENOG5030SY9">
    <property type="taxonomic scope" value="Bacteria"/>
</dbReference>
<sequence>MGSSEAFIRATVNRISARLGHGLADAAAEIAVLAQDAPERLRREWELFQEEVQAEAQRLEHGDAPASRSPGSDVELSETTTESKPSSPQDLVDRLRASVAEINRVLEARS</sequence>
<protein>
    <submittedName>
        <fullName evidence="2">Uncharacterized protein</fullName>
    </submittedName>
</protein>
<evidence type="ECO:0000256" key="1">
    <source>
        <dbReference type="SAM" id="MobiDB-lite"/>
    </source>
</evidence>
<proteinExistence type="predicted"/>
<accession>Q7U3S9</accession>
<dbReference type="KEGG" id="syw:SYNW2350"/>
<dbReference type="STRING" id="84588.SYNW2350"/>
<keyword evidence="3" id="KW-1185">Reference proteome</keyword>
<dbReference type="HOGENOM" id="CLU_177006_0_0_3"/>
<evidence type="ECO:0000313" key="3">
    <source>
        <dbReference type="Proteomes" id="UP000001422"/>
    </source>
</evidence>
<evidence type="ECO:0000313" key="2">
    <source>
        <dbReference type="EMBL" id="CAE08865.1"/>
    </source>
</evidence>
<dbReference type="Proteomes" id="UP000001422">
    <property type="component" value="Chromosome"/>
</dbReference>
<organism evidence="2 3">
    <name type="scientific">Parasynechococcus marenigrum (strain WH8102)</name>
    <dbReference type="NCBI Taxonomy" id="84588"/>
    <lineage>
        <taxon>Bacteria</taxon>
        <taxon>Bacillati</taxon>
        <taxon>Cyanobacteriota</taxon>
        <taxon>Cyanophyceae</taxon>
        <taxon>Synechococcales</taxon>
        <taxon>Prochlorococcaceae</taxon>
        <taxon>Parasynechococcus</taxon>
        <taxon>Parasynechococcus marenigrum</taxon>
    </lineage>
</organism>
<dbReference type="EMBL" id="BX569695">
    <property type="protein sequence ID" value="CAE08865.1"/>
    <property type="molecule type" value="Genomic_DNA"/>
</dbReference>
<gene>
    <name evidence="2" type="ordered locus">SYNW2350</name>
</gene>